<dbReference type="InterPro" id="IPR050091">
    <property type="entry name" value="PKS_NRPS_Biosynth_Enz"/>
</dbReference>
<keyword evidence="2" id="KW-0596">Phosphopantetheine</keyword>
<dbReference type="SMART" id="SM00825">
    <property type="entry name" value="PKS_KS"/>
    <property type="match status" value="1"/>
</dbReference>
<evidence type="ECO:0000256" key="9">
    <source>
        <dbReference type="SAM" id="MobiDB-lite"/>
    </source>
</evidence>
<accession>A0ABW2GY86</accession>
<dbReference type="InterPro" id="IPR018201">
    <property type="entry name" value="Ketoacyl_synth_AS"/>
</dbReference>
<dbReference type="Pfam" id="PF02801">
    <property type="entry name" value="Ketoacyl-synt_C"/>
    <property type="match status" value="1"/>
</dbReference>
<dbReference type="Gene3D" id="3.30.70.3290">
    <property type="match status" value="1"/>
</dbReference>
<keyword evidence="3" id="KW-0597">Phosphoprotein</keyword>
<evidence type="ECO:0000256" key="7">
    <source>
        <dbReference type="ARBA" id="ARBA00023315"/>
    </source>
</evidence>
<dbReference type="PANTHER" id="PTHR43775">
    <property type="entry name" value="FATTY ACID SYNTHASE"/>
    <property type="match status" value="1"/>
</dbReference>
<feature type="domain" description="Ketosynthase family 3 (KS3)" evidence="11">
    <location>
        <begin position="34"/>
        <end position="457"/>
    </location>
</feature>
<dbReference type="InterPro" id="IPR016039">
    <property type="entry name" value="Thiolase-like"/>
</dbReference>
<dbReference type="InterPro" id="IPR016035">
    <property type="entry name" value="Acyl_Trfase/lysoPLipase"/>
</dbReference>
<dbReference type="InterPro" id="IPR001227">
    <property type="entry name" value="Ac_transferase_dom_sf"/>
</dbReference>
<feature type="region of interest" description="Disordered" evidence="9">
    <location>
        <begin position="899"/>
        <end position="963"/>
    </location>
</feature>
<dbReference type="InterPro" id="IPR014030">
    <property type="entry name" value="Ketoacyl_synth_N"/>
</dbReference>
<dbReference type="Gene3D" id="3.40.47.10">
    <property type="match status" value="1"/>
</dbReference>
<gene>
    <name evidence="12" type="ORF">ACFQO7_20795</name>
</gene>
<proteinExistence type="predicted"/>
<dbReference type="InterPro" id="IPR032821">
    <property type="entry name" value="PKS_assoc"/>
</dbReference>
<keyword evidence="8" id="KW-0175">Coiled coil</keyword>
<evidence type="ECO:0000256" key="8">
    <source>
        <dbReference type="SAM" id="Coils"/>
    </source>
</evidence>
<evidence type="ECO:0000256" key="2">
    <source>
        <dbReference type="ARBA" id="ARBA00022450"/>
    </source>
</evidence>
<reference evidence="13" key="1">
    <citation type="journal article" date="2019" name="Int. J. Syst. Evol. Microbiol.">
        <title>The Global Catalogue of Microorganisms (GCM) 10K type strain sequencing project: providing services to taxonomists for standard genome sequencing and annotation.</title>
        <authorList>
            <consortium name="The Broad Institute Genomics Platform"/>
            <consortium name="The Broad Institute Genome Sequencing Center for Infectious Disease"/>
            <person name="Wu L."/>
            <person name="Ma J."/>
        </authorList>
    </citation>
    <scope>NUCLEOTIDE SEQUENCE [LARGE SCALE GENOMIC DNA]</scope>
    <source>
        <strain evidence="13">CGMCC 1.9106</strain>
    </source>
</reference>
<dbReference type="CDD" id="cd00833">
    <property type="entry name" value="PKS"/>
    <property type="match status" value="1"/>
</dbReference>
<dbReference type="SMART" id="SM00823">
    <property type="entry name" value="PKS_PP"/>
    <property type="match status" value="1"/>
</dbReference>
<dbReference type="SUPFAM" id="SSF53474">
    <property type="entry name" value="alpha/beta-Hydrolases"/>
    <property type="match status" value="1"/>
</dbReference>
<dbReference type="InterPro" id="IPR014043">
    <property type="entry name" value="Acyl_transferase_dom"/>
</dbReference>
<dbReference type="PROSITE" id="PS52004">
    <property type="entry name" value="KS3_2"/>
    <property type="match status" value="1"/>
</dbReference>
<sequence>MAASVDQLVEGLRAALKENERLRQQNQSLVDATAEPIAIVGMACRFPGGVSSPEDLWRLVAAGGDAIGPFPQDRGWPEDLYDPDPASSGHTYARTGGFLDGADTFDAAFFGISPREALGMDPQQRLLLEVTWETLERAGLDPAALRGSDTGVFVGGNGQDYPLLLAQDPRPVEGMLITGNAASVASGRISYTFGFTGPALSLDTACSSSLVALHLAAQALRAGECSLALAGGVTVMSTPFGFVEFARQRGLAPDGRCKAFAAGADGTGWAEGIGMLLVERLSDARRLGHEVLAVVRGSAVNSDGASNGLTAPNGPSQQRVIRQALAAARLAPSDVDLVEAHGTGTVLGDPIEADALLATYGADRAEPLWLGSVKSNLGHTQAAAGVAGVIKTVLAMRHGELPPTLHVDAPTPHVDWSSGTVRLLTEARPWPRGDRPRRAGVSAFGISGTNAHVILEEAPAPPPTASPQAPAVVPWLLSARTPEALRAQAARLHGAVAAGADPVAVGWSLANTRARFDHRAVVSGTGHEHLLDGLARLARGETGPGAAAGQRDAGRVAVLFTGQGAQRVRMGLDLAAAFPAYRDAFDEACAALDPLLARPLREVVASGDGLGETGFAQPALFAVETALFRLLESWGVRPAVLAGHSVGEIAAAHVAGVLSLPDAARLVAARGTLMQALPPGGAMVAVGAPEDEVLPLLAAHAATVAVAAVNGPSSVVLSGEQDAVEQIVAELRERGHRTRRLEVSHAFHSPLMEPMLDGFRAVVDTLTFAEPRIPIVSTVTGALTRPGGLADPAYWVGQVRQRVRFADAAAALHATGVDLFVEAGPDGVLSALLPECLGDTGAPAVPMLRRDRTEPLSAVAAFAEVAVRADVDWSAFFPDPARTTLPTYAFQRRRHWPARGLPGVRRQPDDVTPGAARATGTSNAERGAVPPDAATGTSARRRAQSPEPGPAASAARSPGRSRDELRQLVAAAAAAVLGHLDGELDETATLTALGLTSLSAVELRDRLHAATGLALPAAALFDSASVGTLTEHLATTAGVVTAVTEHLAPPAGPAAEAGETLVETFRRECLAGRVGEGMELLADAAAARPWSARPLVGEAMPLAEGPAAPSLVCLPSFVAPASPVQFARLAAGLRGVRRVSALPLPGYLPGEDLAEDVPSLVAALAHRVPEGEAVLVGYSSGGWLAHAVAAELADRGRACAGVVLLDTFAPGAPELTALQDVLFQDLAGRPEVVALVDDDKLAAMGHYLRLFQDWRPDPSPVPTLLVRAERILAGPAERTAWPVPHDAVAAAGDHRSLVEEHAAAAAQAVEHWLTSRG</sequence>
<evidence type="ECO:0000313" key="13">
    <source>
        <dbReference type="Proteomes" id="UP001596392"/>
    </source>
</evidence>
<evidence type="ECO:0000313" key="12">
    <source>
        <dbReference type="EMBL" id="MFC7244919.1"/>
    </source>
</evidence>
<comment type="cofactor">
    <cofactor evidence="1">
        <name>pantetheine 4'-phosphate</name>
        <dbReference type="ChEBI" id="CHEBI:47942"/>
    </cofactor>
</comment>
<keyword evidence="5" id="KW-0045">Antibiotic biosynthesis</keyword>
<keyword evidence="4" id="KW-0808">Transferase</keyword>
<dbReference type="Gene3D" id="3.40.50.1820">
    <property type="entry name" value="alpha/beta hydrolase"/>
    <property type="match status" value="1"/>
</dbReference>
<dbReference type="PROSITE" id="PS00606">
    <property type="entry name" value="KS3_1"/>
    <property type="match status" value="1"/>
</dbReference>
<evidence type="ECO:0000256" key="5">
    <source>
        <dbReference type="ARBA" id="ARBA00023194"/>
    </source>
</evidence>
<feature type="coiled-coil region" evidence="8">
    <location>
        <begin position="5"/>
        <end position="32"/>
    </location>
</feature>
<dbReference type="Pfam" id="PF16197">
    <property type="entry name" value="KAsynt_C_assoc"/>
    <property type="match status" value="1"/>
</dbReference>
<dbReference type="SUPFAM" id="SSF52151">
    <property type="entry name" value="FabD/lysophospholipase-like"/>
    <property type="match status" value="1"/>
</dbReference>
<keyword evidence="13" id="KW-1185">Reference proteome</keyword>
<evidence type="ECO:0000259" key="10">
    <source>
        <dbReference type="PROSITE" id="PS50075"/>
    </source>
</evidence>
<dbReference type="Pfam" id="PF00550">
    <property type="entry name" value="PP-binding"/>
    <property type="match status" value="1"/>
</dbReference>
<evidence type="ECO:0000256" key="6">
    <source>
        <dbReference type="ARBA" id="ARBA00023268"/>
    </source>
</evidence>
<dbReference type="SUPFAM" id="SSF53901">
    <property type="entry name" value="Thiolase-like"/>
    <property type="match status" value="1"/>
</dbReference>
<dbReference type="Pfam" id="PF08990">
    <property type="entry name" value="Docking"/>
    <property type="match status" value="1"/>
</dbReference>
<dbReference type="InterPro" id="IPR016036">
    <property type="entry name" value="Malonyl_transacylase_ACP-bd"/>
</dbReference>
<dbReference type="PANTHER" id="PTHR43775:SF51">
    <property type="entry name" value="INACTIVE PHENOLPHTHIOCEROL SYNTHESIS POLYKETIDE SYNTHASE TYPE I PKS1-RELATED"/>
    <property type="match status" value="1"/>
</dbReference>
<dbReference type="InterPro" id="IPR029058">
    <property type="entry name" value="AB_hydrolase_fold"/>
</dbReference>
<evidence type="ECO:0000259" key="11">
    <source>
        <dbReference type="PROSITE" id="PS52004"/>
    </source>
</evidence>
<dbReference type="Pfam" id="PF00109">
    <property type="entry name" value="ketoacyl-synt"/>
    <property type="match status" value="1"/>
</dbReference>
<dbReference type="InterPro" id="IPR020802">
    <property type="entry name" value="TesA-like"/>
</dbReference>
<keyword evidence="6" id="KW-0511">Multifunctional enzyme</keyword>
<dbReference type="Proteomes" id="UP001596392">
    <property type="component" value="Unassembled WGS sequence"/>
</dbReference>
<name>A0ABW2GY86_9ACTN</name>
<dbReference type="SMART" id="SM00824">
    <property type="entry name" value="PKS_TE"/>
    <property type="match status" value="1"/>
</dbReference>
<dbReference type="InterPro" id="IPR020841">
    <property type="entry name" value="PKS_Beta-ketoAc_synthase_dom"/>
</dbReference>
<dbReference type="InterPro" id="IPR001031">
    <property type="entry name" value="Thioesterase"/>
</dbReference>
<dbReference type="Pfam" id="PF00975">
    <property type="entry name" value="Thioesterase"/>
    <property type="match status" value="1"/>
</dbReference>
<evidence type="ECO:0000256" key="1">
    <source>
        <dbReference type="ARBA" id="ARBA00001957"/>
    </source>
</evidence>
<keyword evidence="7" id="KW-0012">Acyltransferase</keyword>
<dbReference type="InterPro" id="IPR014031">
    <property type="entry name" value="Ketoacyl_synth_C"/>
</dbReference>
<dbReference type="InterPro" id="IPR015083">
    <property type="entry name" value="NorB/c/GfsB-D-like_docking"/>
</dbReference>
<protein>
    <submittedName>
        <fullName evidence="12">Type I polyketide synthase</fullName>
    </submittedName>
</protein>
<evidence type="ECO:0000256" key="3">
    <source>
        <dbReference type="ARBA" id="ARBA00022553"/>
    </source>
</evidence>
<dbReference type="PROSITE" id="PS50075">
    <property type="entry name" value="CARRIER"/>
    <property type="match status" value="1"/>
</dbReference>
<dbReference type="Gene3D" id="1.10.1200.10">
    <property type="entry name" value="ACP-like"/>
    <property type="match status" value="1"/>
</dbReference>
<feature type="domain" description="Carrier" evidence="10">
    <location>
        <begin position="963"/>
        <end position="1037"/>
    </location>
</feature>
<evidence type="ECO:0000256" key="4">
    <source>
        <dbReference type="ARBA" id="ARBA00022679"/>
    </source>
</evidence>
<dbReference type="InterPro" id="IPR036736">
    <property type="entry name" value="ACP-like_sf"/>
</dbReference>
<dbReference type="InterPro" id="IPR020806">
    <property type="entry name" value="PKS_PP-bd"/>
</dbReference>
<organism evidence="12 13">
    <name type="scientific">Catellatospora aurea</name>
    <dbReference type="NCBI Taxonomy" id="1337874"/>
    <lineage>
        <taxon>Bacteria</taxon>
        <taxon>Bacillati</taxon>
        <taxon>Actinomycetota</taxon>
        <taxon>Actinomycetes</taxon>
        <taxon>Micromonosporales</taxon>
        <taxon>Micromonosporaceae</taxon>
        <taxon>Catellatospora</taxon>
    </lineage>
</organism>
<dbReference type="SUPFAM" id="SSF55048">
    <property type="entry name" value="Probable ACP-binding domain of malonyl-CoA ACP transacylase"/>
    <property type="match status" value="1"/>
</dbReference>
<dbReference type="EMBL" id="JBHTAC010000021">
    <property type="protein sequence ID" value="MFC7244919.1"/>
    <property type="molecule type" value="Genomic_DNA"/>
</dbReference>
<comment type="caution">
    <text evidence="12">The sequence shown here is derived from an EMBL/GenBank/DDBJ whole genome shotgun (WGS) entry which is preliminary data.</text>
</comment>
<dbReference type="Gene3D" id="3.40.366.10">
    <property type="entry name" value="Malonyl-Coenzyme A Acyl Carrier Protein, domain 2"/>
    <property type="match status" value="1"/>
</dbReference>
<dbReference type="InterPro" id="IPR009081">
    <property type="entry name" value="PP-bd_ACP"/>
</dbReference>
<dbReference type="Pfam" id="PF00698">
    <property type="entry name" value="Acyl_transf_1"/>
    <property type="match status" value="1"/>
</dbReference>
<dbReference type="SMART" id="SM00827">
    <property type="entry name" value="PKS_AT"/>
    <property type="match status" value="1"/>
</dbReference>
<dbReference type="RefSeq" id="WP_376807885.1">
    <property type="nucleotide sequence ID" value="NZ_JBHTAC010000021.1"/>
</dbReference>